<protein>
    <submittedName>
        <fullName evidence="1">Uncharacterized protein</fullName>
    </submittedName>
</protein>
<dbReference type="OrthoDB" id="1768771at2"/>
<evidence type="ECO:0000313" key="1">
    <source>
        <dbReference type="EMBL" id="ADL07840.1"/>
    </source>
</evidence>
<keyword evidence="2" id="KW-1185">Reference proteome</keyword>
<name>D9S363_THEOJ</name>
<dbReference type="KEGG" id="toc:Toce_1079"/>
<dbReference type="RefSeq" id="WP_013275880.1">
    <property type="nucleotide sequence ID" value="NC_014377.1"/>
</dbReference>
<dbReference type="HOGENOM" id="CLU_1331407_0_0_9"/>
<dbReference type="AlphaFoldDB" id="D9S363"/>
<proteinExistence type="predicted"/>
<dbReference type="Proteomes" id="UP000000272">
    <property type="component" value="Chromosome"/>
</dbReference>
<accession>D9S363</accession>
<dbReference type="InterPro" id="IPR021079">
    <property type="entry name" value="MeOH-cob_MeTrfase_bsu"/>
</dbReference>
<dbReference type="EMBL" id="CP002131">
    <property type="protein sequence ID" value="ADL07840.1"/>
    <property type="molecule type" value="Genomic_DNA"/>
</dbReference>
<dbReference type="STRING" id="555079.Toce_1079"/>
<reference evidence="1 2" key="1">
    <citation type="journal article" date="2010" name="Stand. Genomic Sci.">
        <title>Complete genome sequence of Thermosediminibacter oceani type strain (JW/IW-1228P).</title>
        <authorList>
            <person name="Pitluck S."/>
            <person name="Yasawong M."/>
            <person name="Munk C."/>
            <person name="Nolan M."/>
            <person name="Lapidus A."/>
            <person name="Lucas S."/>
            <person name="Glavina Del Rio T."/>
            <person name="Tice H."/>
            <person name="Cheng J.F."/>
            <person name="Bruce D."/>
            <person name="Detter C."/>
            <person name="Tapia R."/>
            <person name="Han C."/>
            <person name="Goodwin L."/>
            <person name="Liolios K."/>
            <person name="Ivanova N."/>
            <person name="Mavromatis K."/>
            <person name="Mikhailova N."/>
            <person name="Pati A."/>
            <person name="Chen A."/>
            <person name="Palaniappan K."/>
            <person name="Land M."/>
            <person name="Hauser L."/>
            <person name="Chang Y.J."/>
            <person name="Jeffries C.D."/>
            <person name="Rohde M."/>
            <person name="Spring S."/>
            <person name="Sikorski J."/>
            <person name="Goker M."/>
            <person name="Woyke T."/>
            <person name="Bristow J."/>
            <person name="Eisen J.A."/>
            <person name="Markowitz V."/>
            <person name="Hugenholtz P."/>
            <person name="Kyrpides N.C."/>
            <person name="Klenk H.P."/>
        </authorList>
    </citation>
    <scope>NUCLEOTIDE SEQUENCE [LARGE SCALE GENOMIC DNA]</scope>
    <source>
        <strain evidence="2">ATCC BAA-1034 / DSM 16646 / JW/IW-1228P</strain>
    </source>
</reference>
<evidence type="ECO:0000313" key="2">
    <source>
        <dbReference type="Proteomes" id="UP000000272"/>
    </source>
</evidence>
<organism evidence="1 2">
    <name type="scientific">Thermosediminibacter oceani (strain ATCC BAA-1034 / DSM 16646 / JW/IW-1228P)</name>
    <dbReference type="NCBI Taxonomy" id="555079"/>
    <lineage>
        <taxon>Bacteria</taxon>
        <taxon>Bacillati</taxon>
        <taxon>Bacillota</taxon>
        <taxon>Clostridia</taxon>
        <taxon>Thermosediminibacterales</taxon>
        <taxon>Thermosediminibacteraceae</taxon>
        <taxon>Thermosediminibacter</taxon>
    </lineage>
</organism>
<dbReference type="eggNOG" id="ENOG502Z82Q">
    <property type="taxonomic scope" value="Bacteria"/>
</dbReference>
<sequence>MDYKPVKTFSELAIKSLDDFVYGVAPNPVKAKNGMVIGGGSVYPEINMTLPPMKIDQSTISEVYRQYSEMIEGILKRAKDLYAPGIIVEVELLPETTMKPEWGFEINKILLDKMREYQEKYGLKSLLRCTPNDVREMIRPPFMRRGDMEKGEVTVLPREKKWLDIISSQIERIPDDEEKFWHEIQKELDLTKWRPEEYDLEVSTTK</sequence>
<gene>
    <name evidence="1" type="ordered locus">Toce_1079</name>
</gene>
<dbReference type="Pfam" id="PF12176">
    <property type="entry name" value="MtaB"/>
    <property type="match status" value="1"/>
</dbReference>